<dbReference type="PANTHER" id="PTHR24416">
    <property type="entry name" value="TYROSINE-PROTEIN KINASE RECEPTOR"/>
    <property type="match status" value="1"/>
</dbReference>
<evidence type="ECO:0000256" key="4">
    <source>
        <dbReference type="SAM" id="Phobius"/>
    </source>
</evidence>
<dbReference type="PROSITE" id="PS00109">
    <property type="entry name" value="PROTEIN_KINASE_TYR"/>
    <property type="match status" value="1"/>
</dbReference>
<dbReference type="GO" id="GO:0005524">
    <property type="term" value="F:ATP binding"/>
    <property type="evidence" value="ECO:0007669"/>
    <property type="project" value="UniProtKB-UniRule"/>
</dbReference>
<keyword evidence="4" id="KW-0812">Transmembrane</keyword>
<dbReference type="EMBL" id="CAJVCH010413782">
    <property type="protein sequence ID" value="CAG7818189.1"/>
    <property type="molecule type" value="Genomic_DNA"/>
</dbReference>
<feature type="binding site" evidence="3">
    <location>
        <position position="305"/>
    </location>
    <ligand>
        <name>ATP</name>
        <dbReference type="ChEBI" id="CHEBI:30616"/>
    </ligand>
</feature>
<dbReference type="GO" id="GO:0004714">
    <property type="term" value="F:transmembrane receptor protein tyrosine kinase activity"/>
    <property type="evidence" value="ECO:0007669"/>
    <property type="project" value="UniProtKB-EC"/>
</dbReference>
<dbReference type="PROSITE" id="PS00107">
    <property type="entry name" value="PROTEIN_KINASE_ATP"/>
    <property type="match status" value="1"/>
</dbReference>
<keyword evidence="3" id="KW-0547">Nucleotide-binding</keyword>
<dbReference type="PROSITE" id="PS50011">
    <property type="entry name" value="PROTEIN_KINASE_DOM"/>
    <property type="match status" value="1"/>
</dbReference>
<dbReference type="Pfam" id="PF07714">
    <property type="entry name" value="PK_Tyr_Ser-Thr"/>
    <property type="match status" value="1"/>
</dbReference>
<evidence type="ECO:0000313" key="7">
    <source>
        <dbReference type="EMBL" id="CAG7818189.1"/>
    </source>
</evidence>
<comment type="subcellular location">
    <subcellularLocation>
        <location evidence="1">Membrane</location>
        <topology evidence="1">Single-pass membrane protein</topology>
    </subcellularLocation>
</comment>
<dbReference type="InterPro" id="IPR050122">
    <property type="entry name" value="RTK"/>
</dbReference>
<dbReference type="Pfam" id="PF13927">
    <property type="entry name" value="Ig_3"/>
    <property type="match status" value="1"/>
</dbReference>
<name>A0A8J2PLE6_9HEXA</name>
<protein>
    <submittedName>
        <fullName evidence="7">Uncharacterized protein</fullName>
    </submittedName>
</protein>
<reference evidence="7" key="1">
    <citation type="submission" date="2021-06" db="EMBL/GenBank/DDBJ databases">
        <authorList>
            <person name="Hodson N. C."/>
            <person name="Mongue J. A."/>
            <person name="Jaron S. K."/>
        </authorList>
    </citation>
    <scope>NUCLEOTIDE SEQUENCE</scope>
</reference>
<dbReference type="Proteomes" id="UP000708208">
    <property type="component" value="Unassembled WGS sequence"/>
</dbReference>
<keyword evidence="4" id="KW-0472">Membrane</keyword>
<dbReference type="GO" id="GO:0007169">
    <property type="term" value="P:cell surface receptor protein tyrosine kinase signaling pathway"/>
    <property type="evidence" value="ECO:0007669"/>
    <property type="project" value="TreeGrafter"/>
</dbReference>
<evidence type="ECO:0000256" key="3">
    <source>
        <dbReference type="PROSITE-ProRule" id="PRU10141"/>
    </source>
</evidence>
<dbReference type="GO" id="GO:0043235">
    <property type="term" value="C:receptor complex"/>
    <property type="evidence" value="ECO:0007669"/>
    <property type="project" value="TreeGrafter"/>
</dbReference>
<dbReference type="InterPro" id="IPR008266">
    <property type="entry name" value="Tyr_kinase_AS"/>
</dbReference>
<accession>A0A8J2PLE6</accession>
<dbReference type="PANTHER" id="PTHR24416:SF600">
    <property type="entry name" value="PDGF- AND VEGF-RECEPTOR RELATED, ISOFORM J"/>
    <property type="match status" value="1"/>
</dbReference>
<dbReference type="GO" id="GO:0005886">
    <property type="term" value="C:plasma membrane"/>
    <property type="evidence" value="ECO:0007669"/>
    <property type="project" value="TreeGrafter"/>
</dbReference>
<proteinExistence type="predicted"/>
<sequence length="464" mass="53178">MKWLLHFENGAERDISSYDSITKEKKVLIHMDTIKTLPLSSSHIKIRGELGIKMVSCTGDYWNYERNAAARLPIKIRKFEESVAPRFLQDRVVIVMELRASLELNCSADTADPEPKYTWEVPMAQINGTSNQGSENISSSAKPFYEIVESKHNGSKMSVLKIARFAAGMSGEYACVAQNMRGQARKIFNVRDHREENLVWIYLGTSGGVITALTVVVIVLVWKFFSQRGRLTSMEIKLFEQGNVKELQFGNYAHENAQFLPYNKDFEVKWDDFQIYDDTKLGEGAYGVVFKGSLVGVRSRTVAIKTVKPGFDKSILLALLSELKVMIHLETNDNIVALIGACTEFLREGRVYILFEFCPMGCLESYLRKMDKKAFERRYMNCDLPTASNYNVLGYETSEFLHIKDTIIWTIQIASGMEYLQQKKVIHGDLASRNILLYYRCWDAEPEKRPDFQEIQNLFRNMIS</sequence>
<dbReference type="PROSITE" id="PS50835">
    <property type="entry name" value="IG_LIKE"/>
    <property type="match status" value="1"/>
</dbReference>
<feature type="domain" description="Ig-like" evidence="6">
    <location>
        <begin position="85"/>
        <end position="191"/>
    </location>
</feature>
<dbReference type="AlphaFoldDB" id="A0A8J2PLE6"/>
<organism evidence="7 8">
    <name type="scientific">Allacma fusca</name>
    <dbReference type="NCBI Taxonomy" id="39272"/>
    <lineage>
        <taxon>Eukaryota</taxon>
        <taxon>Metazoa</taxon>
        <taxon>Ecdysozoa</taxon>
        <taxon>Arthropoda</taxon>
        <taxon>Hexapoda</taxon>
        <taxon>Collembola</taxon>
        <taxon>Symphypleona</taxon>
        <taxon>Sminthuridae</taxon>
        <taxon>Allacma</taxon>
    </lineage>
</organism>
<gene>
    <name evidence="7" type="ORF">AFUS01_LOCUS28710</name>
</gene>
<dbReference type="InterPro" id="IPR017441">
    <property type="entry name" value="Protein_kinase_ATP_BS"/>
</dbReference>
<evidence type="ECO:0000259" key="6">
    <source>
        <dbReference type="PROSITE" id="PS50835"/>
    </source>
</evidence>
<feature type="transmembrane region" description="Helical" evidence="4">
    <location>
        <begin position="199"/>
        <end position="225"/>
    </location>
</feature>
<dbReference type="InterPro" id="IPR001245">
    <property type="entry name" value="Ser-Thr/Tyr_kinase_cat_dom"/>
</dbReference>
<comment type="catalytic activity">
    <reaction evidence="2">
        <text>L-tyrosyl-[protein] + ATP = O-phospho-L-tyrosyl-[protein] + ADP + H(+)</text>
        <dbReference type="Rhea" id="RHEA:10596"/>
        <dbReference type="Rhea" id="RHEA-COMP:10136"/>
        <dbReference type="Rhea" id="RHEA-COMP:20101"/>
        <dbReference type="ChEBI" id="CHEBI:15378"/>
        <dbReference type="ChEBI" id="CHEBI:30616"/>
        <dbReference type="ChEBI" id="CHEBI:46858"/>
        <dbReference type="ChEBI" id="CHEBI:61978"/>
        <dbReference type="ChEBI" id="CHEBI:456216"/>
        <dbReference type="EC" id="2.7.10.1"/>
    </reaction>
</comment>
<feature type="domain" description="Protein kinase" evidence="5">
    <location>
        <begin position="275"/>
        <end position="464"/>
    </location>
</feature>
<dbReference type="OrthoDB" id="10013850at2759"/>
<evidence type="ECO:0000313" key="8">
    <source>
        <dbReference type="Proteomes" id="UP000708208"/>
    </source>
</evidence>
<dbReference type="InterPro" id="IPR000719">
    <property type="entry name" value="Prot_kinase_dom"/>
</dbReference>
<dbReference type="InterPro" id="IPR007110">
    <property type="entry name" value="Ig-like_dom"/>
</dbReference>
<keyword evidence="4" id="KW-1133">Transmembrane helix</keyword>
<evidence type="ECO:0000259" key="5">
    <source>
        <dbReference type="PROSITE" id="PS50011"/>
    </source>
</evidence>
<evidence type="ECO:0000256" key="1">
    <source>
        <dbReference type="ARBA" id="ARBA00004167"/>
    </source>
</evidence>
<keyword evidence="3" id="KW-0067">ATP-binding</keyword>
<keyword evidence="8" id="KW-1185">Reference proteome</keyword>
<evidence type="ECO:0000256" key="2">
    <source>
        <dbReference type="ARBA" id="ARBA00051243"/>
    </source>
</evidence>
<comment type="caution">
    <text evidence="7">The sequence shown here is derived from an EMBL/GenBank/DDBJ whole genome shotgun (WGS) entry which is preliminary data.</text>
</comment>